<keyword evidence="9" id="KW-0732">Signal</keyword>
<evidence type="ECO:0000256" key="3">
    <source>
        <dbReference type="ARBA" id="ARBA00022448"/>
    </source>
</evidence>
<dbReference type="Gene3D" id="1.50.40.10">
    <property type="entry name" value="Mitochondrial carrier domain"/>
    <property type="match status" value="1"/>
</dbReference>
<dbReference type="PANTHER" id="PTHR45624">
    <property type="entry name" value="MITOCHONDRIAL BASIC AMINO ACIDS TRANSPORTER-RELATED"/>
    <property type="match status" value="1"/>
</dbReference>
<evidence type="ECO:0000256" key="6">
    <source>
        <dbReference type="ARBA" id="ARBA00022989"/>
    </source>
</evidence>
<comment type="similarity">
    <text evidence="2">Belongs to the mitochondrial carrier (TC 2.A.29) family.</text>
</comment>
<dbReference type="InterPro" id="IPR023395">
    <property type="entry name" value="MCP_dom_sf"/>
</dbReference>
<accession>C1BTT6</accession>
<sequence>MSSNVHFFFSAGAAGVLVGFPLDTVKVKIQTQCSVNPIYTGTFQCLNSMIKTEGVSSPILFQILIFKLLRCT</sequence>
<evidence type="ECO:0000313" key="10">
    <source>
        <dbReference type="EMBL" id="ACO12439.1"/>
    </source>
</evidence>
<dbReference type="Pfam" id="PF00153">
    <property type="entry name" value="Mito_carr"/>
    <property type="match status" value="1"/>
</dbReference>
<dbReference type="GO" id="GO:0031966">
    <property type="term" value="C:mitochondrial membrane"/>
    <property type="evidence" value="ECO:0007669"/>
    <property type="project" value="UniProtKB-SubCell"/>
</dbReference>
<keyword evidence="6" id="KW-1133">Transmembrane helix</keyword>
<feature type="signal peptide" evidence="9">
    <location>
        <begin position="1"/>
        <end position="19"/>
    </location>
</feature>
<dbReference type="InterPro" id="IPR050567">
    <property type="entry name" value="Mitochondrial_Carrier"/>
</dbReference>
<keyword evidence="5" id="KW-0677">Repeat</keyword>
<evidence type="ECO:0000256" key="9">
    <source>
        <dbReference type="SAM" id="SignalP"/>
    </source>
</evidence>
<keyword evidence="3" id="KW-0813">Transport</keyword>
<dbReference type="EMBL" id="BT078015">
    <property type="protein sequence ID" value="ACO12439.1"/>
    <property type="molecule type" value="mRNA"/>
</dbReference>
<feature type="chain" id="PRO_5002904989" evidence="9">
    <location>
        <begin position="20"/>
        <end position="72"/>
    </location>
</feature>
<dbReference type="AlphaFoldDB" id="C1BTT6"/>
<protein>
    <submittedName>
        <fullName evidence="10">Mitochondrial carnitine/acylcarnitine carrier protein CACL</fullName>
    </submittedName>
</protein>
<evidence type="ECO:0000256" key="5">
    <source>
        <dbReference type="ARBA" id="ARBA00022737"/>
    </source>
</evidence>
<proteinExistence type="evidence at transcript level"/>
<dbReference type="InterPro" id="IPR018108">
    <property type="entry name" value="MCP_transmembrane"/>
</dbReference>
<keyword evidence="8" id="KW-0472">Membrane</keyword>
<evidence type="ECO:0000256" key="2">
    <source>
        <dbReference type="ARBA" id="ARBA00006375"/>
    </source>
</evidence>
<dbReference type="GO" id="GO:1990575">
    <property type="term" value="P:mitochondrial L-ornithine transmembrane transport"/>
    <property type="evidence" value="ECO:0007669"/>
    <property type="project" value="TreeGrafter"/>
</dbReference>
<evidence type="ECO:0000256" key="1">
    <source>
        <dbReference type="ARBA" id="ARBA00004225"/>
    </source>
</evidence>
<name>C1BTT6_LEPSM</name>
<comment type="subcellular location">
    <subcellularLocation>
        <location evidence="1">Mitochondrion membrane</location>
        <topology evidence="1">Multi-pass membrane protein</topology>
    </subcellularLocation>
</comment>
<evidence type="ECO:0000256" key="4">
    <source>
        <dbReference type="ARBA" id="ARBA00022692"/>
    </source>
</evidence>
<keyword evidence="4" id="KW-0812">Transmembrane</keyword>
<reference evidence="10" key="1">
    <citation type="submission" date="2009-06" db="EMBL/GenBank/DDBJ databases">
        <title>Lepeophtheirus salmonis ESTs and full-length cDNAs.</title>
        <authorList>
            <person name="Yasuike M."/>
            <person name="von Schalburg K."/>
            <person name="Cooper G."/>
            <person name="Leong J."/>
            <person name="Jones S.R.M."/>
            <person name="Koop B.F."/>
        </authorList>
    </citation>
    <scope>NUCLEOTIDE SEQUENCE</scope>
    <source>
        <strain evidence="10">Pacific form</strain>
        <tissue evidence="10">Whole</tissue>
    </source>
</reference>
<dbReference type="SUPFAM" id="SSF103506">
    <property type="entry name" value="Mitochondrial carrier"/>
    <property type="match status" value="1"/>
</dbReference>
<keyword evidence="7" id="KW-0496">Mitochondrion</keyword>
<evidence type="ECO:0000256" key="8">
    <source>
        <dbReference type="ARBA" id="ARBA00023136"/>
    </source>
</evidence>
<evidence type="ECO:0000256" key="7">
    <source>
        <dbReference type="ARBA" id="ARBA00023128"/>
    </source>
</evidence>
<dbReference type="GO" id="GO:0005289">
    <property type="term" value="F:high-affinity L-arginine transmembrane transporter activity"/>
    <property type="evidence" value="ECO:0007669"/>
    <property type="project" value="TreeGrafter"/>
</dbReference>
<organism evidence="10">
    <name type="scientific">Lepeophtheirus salmonis</name>
    <name type="common">Salmon louse</name>
    <name type="synonym">Caligus salmonis</name>
    <dbReference type="NCBI Taxonomy" id="72036"/>
    <lineage>
        <taxon>Eukaryota</taxon>
        <taxon>Metazoa</taxon>
        <taxon>Ecdysozoa</taxon>
        <taxon>Arthropoda</taxon>
        <taxon>Crustacea</taxon>
        <taxon>Multicrustacea</taxon>
        <taxon>Hexanauplia</taxon>
        <taxon>Copepoda</taxon>
        <taxon>Siphonostomatoida</taxon>
        <taxon>Caligidae</taxon>
        <taxon>Lepeophtheirus</taxon>
    </lineage>
</organism>
<gene>
    <name evidence="10" type="primary">MCATL</name>
</gene>
<dbReference type="PANTHER" id="PTHR45624:SF61">
    <property type="entry name" value="MITOCHONDRIAL BASIC AMINO ACIDS TRANSPORTER"/>
    <property type="match status" value="1"/>
</dbReference>